<dbReference type="AlphaFoldDB" id="A0A8K0HC63"/>
<dbReference type="Gene3D" id="2.60.120.590">
    <property type="entry name" value="Alpha-ketoglutarate-dependent dioxygenase AlkB-like"/>
    <property type="match status" value="1"/>
</dbReference>
<dbReference type="PANTHER" id="PTHR12463:SF1">
    <property type="entry name" value="2-OXOGLUTARATE AND FE-DEPENDENT OXYGENASE FAMILY PROTEIN"/>
    <property type="match status" value="1"/>
</dbReference>
<dbReference type="EMBL" id="VOIH02000004">
    <property type="protein sequence ID" value="KAF3449204.1"/>
    <property type="molecule type" value="Genomic_DNA"/>
</dbReference>
<sequence>MGLPRFGRPKGEGGSQLSPNLYVANCGPAVGVSYEAIAVVFGAFGDVKGVYAADESGSRVVVSFVEEGSAQAAMKALDGRPCLDLGGRSLHIRYSVLRPTPLGQINDTVPVSLTALELNIPGLYLLHDFVSCKEEEELLAAVDERPWKNLSKRRVQHYGYEFCYDTRNVDPKQHLGELPSFVSPVFEKISMFPGLDNAANKVLNQLTVNEYPPGVGLSPHIDTHSAFEGLIFSLSLAGPCIMEFRRYAEGGLLPKASSSTDIKIENPETTSNFLRRAIYLPPRSMLLLSGEARYAWHHYIPHHKIDMVKDSMIRRSSRRVSFTFRKQGKDVKYNSENTFQFWQLQVLLFRTSRSKNKEDESLWLKRLNQIINLILKFRVNLAVDRVLAPHATYSREQPAKIGVDVRMALNSEKIAFLVLGYCSNIIPQVRLPDLSAFLPCSWRFNLKDLSEQLHANVIFPNIVILKVKKRVGFSK</sequence>
<dbReference type="PROSITE" id="PS51471">
    <property type="entry name" value="FE2OG_OXY"/>
    <property type="match status" value="1"/>
</dbReference>
<evidence type="ECO:0000256" key="2">
    <source>
        <dbReference type="PROSITE-ProRule" id="PRU00176"/>
    </source>
</evidence>
<evidence type="ECO:0000259" key="4">
    <source>
        <dbReference type="PROSITE" id="PS51471"/>
    </source>
</evidence>
<dbReference type="PROSITE" id="PS50102">
    <property type="entry name" value="RRM"/>
    <property type="match status" value="1"/>
</dbReference>
<dbReference type="GO" id="GO:0016491">
    <property type="term" value="F:oxidoreductase activity"/>
    <property type="evidence" value="ECO:0007669"/>
    <property type="project" value="TreeGrafter"/>
</dbReference>
<name>A0A8K0HC63_9ROSA</name>
<keyword evidence="6" id="KW-1185">Reference proteome</keyword>
<dbReference type="FunFam" id="2.60.120.590:FF:000018">
    <property type="entry name" value="ALKylated DNA repair protein AlkB homolog"/>
    <property type="match status" value="1"/>
</dbReference>
<proteinExistence type="inferred from homology"/>
<dbReference type="InterPro" id="IPR000504">
    <property type="entry name" value="RRM_dom"/>
</dbReference>
<evidence type="ECO:0000313" key="5">
    <source>
        <dbReference type="EMBL" id="KAF3449204.1"/>
    </source>
</evidence>
<accession>A0A8K0HC63</accession>
<dbReference type="SUPFAM" id="SSF51197">
    <property type="entry name" value="Clavaminate synthase-like"/>
    <property type="match status" value="1"/>
</dbReference>
<dbReference type="Gene3D" id="3.30.70.330">
    <property type="match status" value="1"/>
</dbReference>
<dbReference type="InterPro" id="IPR012677">
    <property type="entry name" value="Nucleotide-bd_a/b_plait_sf"/>
</dbReference>
<keyword evidence="2" id="KW-0694">RNA-binding</keyword>
<dbReference type="GO" id="GO:0003723">
    <property type="term" value="F:RNA binding"/>
    <property type="evidence" value="ECO:0007669"/>
    <property type="project" value="UniProtKB-UniRule"/>
</dbReference>
<feature type="domain" description="RRM" evidence="3">
    <location>
        <begin position="19"/>
        <end position="97"/>
    </location>
</feature>
<comment type="caution">
    <text evidence="5">The sequence shown here is derived from an EMBL/GenBank/DDBJ whole genome shotgun (WGS) entry which is preliminary data.</text>
</comment>
<dbReference type="InterPro" id="IPR037151">
    <property type="entry name" value="AlkB-like_sf"/>
</dbReference>
<dbReference type="OrthoDB" id="271595at2759"/>
<protein>
    <recommendedName>
        <fullName evidence="7">Alkylated DNA repair protein alkB homolog 8</fullName>
    </recommendedName>
</protein>
<reference evidence="5" key="1">
    <citation type="submission" date="2020-03" db="EMBL/GenBank/DDBJ databases">
        <title>A high-quality chromosome-level genome assembly of a woody plant with both climbing and erect habits, Rhamnella rubrinervis.</title>
        <authorList>
            <person name="Lu Z."/>
            <person name="Yang Y."/>
            <person name="Zhu X."/>
            <person name="Sun Y."/>
        </authorList>
    </citation>
    <scope>NUCLEOTIDE SEQUENCE</scope>
    <source>
        <strain evidence="5">BYM</strain>
        <tissue evidence="5">Leaf</tissue>
    </source>
</reference>
<evidence type="ECO:0000259" key="3">
    <source>
        <dbReference type="PROSITE" id="PS50102"/>
    </source>
</evidence>
<dbReference type="PANTHER" id="PTHR12463">
    <property type="entry name" value="OXYGENASE-RELATED"/>
    <property type="match status" value="1"/>
</dbReference>
<dbReference type="InterPro" id="IPR027450">
    <property type="entry name" value="AlkB-like"/>
</dbReference>
<evidence type="ECO:0000256" key="1">
    <source>
        <dbReference type="ARBA" id="ARBA00007879"/>
    </source>
</evidence>
<evidence type="ECO:0008006" key="7">
    <source>
        <dbReference type="Google" id="ProtNLM"/>
    </source>
</evidence>
<evidence type="ECO:0000313" key="6">
    <source>
        <dbReference type="Proteomes" id="UP000796880"/>
    </source>
</evidence>
<dbReference type="InterPro" id="IPR005123">
    <property type="entry name" value="Oxoglu/Fe-dep_dioxygenase_dom"/>
</dbReference>
<dbReference type="InterPro" id="IPR032857">
    <property type="entry name" value="ALKBH4"/>
</dbReference>
<comment type="similarity">
    <text evidence="1">Belongs to the alkB family.</text>
</comment>
<dbReference type="GO" id="GO:0032451">
    <property type="term" value="F:demethylase activity"/>
    <property type="evidence" value="ECO:0007669"/>
    <property type="project" value="TreeGrafter"/>
</dbReference>
<gene>
    <name evidence="5" type="ORF">FNV43_RR09932</name>
</gene>
<dbReference type="Pfam" id="PF13532">
    <property type="entry name" value="2OG-FeII_Oxy_2"/>
    <property type="match status" value="1"/>
</dbReference>
<organism evidence="5 6">
    <name type="scientific">Rhamnella rubrinervis</name>
    <dbReference type="NCBI Taxonomy" id="2594499"/>
    <lineage>
        <taxon>Eukaryota</taxon>
        <taxon>Viridiplantae</taxon>
        <taxon>Streptophyta</taxon>
        <taxon>Embryophyta</taxon>
        <taxon>Tracheophyta</taxon>
        <taxon>Spermatophyta</taxon>
        <taxon>Magnoliopsida</taxon>
        <taxon>eudicotyledons</taxon>
        <taxon>Gunneridae</taxon>
        <taxon>Pentapetalae</taxon>
        <taxon>rosids</taxon>
        <taxon>fabids</taxon>
        <taxon>Rosales</taxon>
        <taxon>Rhamnaceae</taxon>
        <taxon>rhamnoid group</taxon>
        <taxon>Rhamneae</taxon>
        <taxon>Rhamnella</taxon>
    </lineage>
</organism>
<dbReference type="InterPro" id="IPR035979">
    <property type="entry name" value="RBD_domain_sf"/>
</dbReference>
<dbReference type="SUPFAM" id="SSF54928">
    <property type="entry name" value="RNA-binding domain, RBD"/>
    <property type="match status" value="1"/>
</dbReference>
<feature type="domain" description="Fe2OG dioxygenase" evidence="4">
    <location>
        <begin position="202"/>
        <end position="328"/>
    </location>
</feature>
<dbReference type="Proteomes" id="UP000796880">
    <property type="component" value="Unassembled WGS sequence"/>
</dbReference>
<dbReference type="GO" id="GO:0070988">
    <property type="term" value="P:demethylation"/>
    <property type="evidence" value="ECO:0007669"/>
    <property type="project" value="InterPro"/>
</dbReference>